<feature type="compositionally biased region" description="Low complexity" evidence="1">
    <location>
        <begin position="213"/>
        <end position="228"/>
    </location>
</feature>
<keyword evidence="4" id="KW-1185">Reference proteome</keyword>
<evidence type="ECO:0000313" key="3">
    <source>
        <dbReference type="EMBL" id="GMN45976.1"/>
    </source>
</evidence>
<feature type="compositionally biased region" description="Polar residues" evidence="1">
    <location>
        <begin position="203"/>
        <end position="212"/>
    </location>
</feature>
<name>A0AA88AL35_FICCA</name>
<evidence type="ECO:0000313" key="4">
    <source>
        <dbReference type="Proteomes" id="UP001187192"/>
    </source>
</evidence>
<reference evidence="3" key="1">
    <citation type="submission" date="2023-07" db="EMBL/GenBank/DDBJ databases">
        <title>draft genome sequence of fig (Ficus carica).</title>
        <authorList>
            <person name="Takahashi T."/>
            <person name="Nishimura K."/>
        </authorList>
    </citation>
    <scope>NUCLEOTIDE SEQUENCE</scope>
</reference>
<evidence type="ECO:0000256" key="1">
    <source>
        <dbReference type="SAM" id="MobiDB-lite"/>
    </source>
</evidence>
<gene>
    <name evidence="3" type="ORF">TIFTF001_015154</name>
</gene>
<dbReference type="PANTHER" id="PTHR31805">
    <property type="entry name" value="RECEPTOR-LIKE KINASE, PUTATIVE (DUF1421)-RELATED"/>
    <property type="match status" value="1"/>
</dbReference>
<accession>A0AA88AL35</accession>
<feature type="domain" description="DUF1421" evidence="2">
    <location>
        <begin position="480"/>
        <end position="524"/>
    </location>
</feature>
<feature type="compositionally biased region" description="Polar residues" evidence="1">
    <location>
        <begin position="366"/>
        <end position="382"/>
    </location>
</feature>
<comment type="caution">
    <text evidence="3">The sequence shown here is derived from an EMBL/GenBank/DDBJ whole genome shotgun (WGS) entry which is preliminary data.</text>
</comment>
<protein>
    <recommendedName>
        <fullName evidence="2">DUF1421 domain-containing protein</fullName>
    </recommendedName>
</protein>
<feature type="region of interest" description="Disordered" evidence="1">
    <location>
        <begin position="313"/>
        <end position="354"/>
    </location>
</feature>
<dbReference type="Gramene" id="FCD_00018070-RA">
    <property type="protein sequence ID" value="FCD_00018070-RA:cds"/>
    <property type="gene ID" value="FCD_00018070"/>
</dbReference>
<sequence>MKSSDFMDKRIAELSRSHSDDFSDLSYSRGREPEEDEDLSYELSKDDLSSSFHFRPIRPVVSPNSYDFTFQNRSSMDYIDHPKAGSEKVGSSSDGGLISMIDRKMEEHSKNLLHVIDGLSVRMCQLENRTRKIEDTVDELKDSSEFNHGRTEGKLKQLENILTEIQGGIQDLREKHEISEVQLQLTKLQILKSQEKSQDQKTKTNSRSSGQGVVSSIPPQSNQSQPTPVIYPQQIPPNPNVSPNPSFHSPPPIPIAGQFPPPVSQNQIPSIPQAEPNSIPHMLSSESAHQHYRMPPIQQPQPTSSTLYQQYQPVPQLPPTSQLQYLPLPHPSRDARDPQAHYSSPHNHEEASYVSSQNYNASIQRTSNIPGLAPPSQQTYFGSNPRVYDQPSGGSEFRTEHMQPSRHSSFRDGYPHSGPPSQYISSKMKSSDVPLFSPVLPGENRSSQLPTAQLLPRALPMASDVDSGSGSSGTGKIVPVDDVVDNIVAMGFRRDIVRATVKKMAENGQSVDLNVVLDKLMNGGEVQQGSPRFGW</sequence>
<feature type="compositionally biased region" description="Pro residues" evidence="1">
    <location>
        <begin position="234"/>
        <end position="263"/>
    </location>
</feature>
<feature type="region of interest" description="Disordered" evidence="1">
    <location>
        <begin position="366"/>
        <end position="420"/>
    </location>
</feature>
<dbReference type="AlphaFoldDB" id="A0AA88AL35"/>
<dbReference type="EMBL" id="BTGU01000021">
    <property type="protein sequence ID" value="GMN45976.1"/>
    <property type="molecule type" value="Genomic_DNA"/>
</dbReference>
<dbReference type="Proteomes" id="UP001187192">
    <property type="component" value="Unassembled WGS sequence"/>
</dbReference>
<feature type="region of interest" description="Disordered" evidence="1">
    <location>
        <begin position="194"/>
        <end position="281"/>
    </location>
</feature>
<feature type="compositionally biased region" description="Basic and acidic residues" evidence="1">
    <location>
        <begin position="397"/>
        <end position="414"/>
    </location>
</feature>
<dbReference type="Pfam" id="PF07223">
    <property type="entry name" value="DUF1421"/>
    <property type="match status" value="1"/>
</dbReference>
<feature type="region of interest" description="Disordered" evidence="1">
    <location>
        <begin position="17"/>
        <end position="42"/>
    </location>
</feature>
<evidence type="ECO:0000259" key="2">
    <source>
        <dbReference type="Pfam" id="PF07223"/>
    </source>
</evidence>
<organism evidence="3 4">
    <name type="scientific">Ficus carica</name>
    <name type="common">Common fig</name>
    <dbReference type="NCBI Taxonomy" id="3494"/>
    <lineage>
        <taxon>Eukaryota</taxon>
        <taxon>Viridiplantae</taxon>
        <taxon>Streptophyta</taxon>
        <taxon>Embryophyta</taxon>
        <taxon>Tracheophyta</taxon>
        <taxon>Spermatophyta</taxon>
        <taxon>Magnoliopsida</taxon>
        <taxon>eudicotyledons</taxon>
        <taxon>Gunneridae</taxon>
        <taxon>Pentapetalae</taxon>
        <taxon>rosids</taxon>
        <taxon>fabids</taxon>
        <taxon>Rosales</taxon>
        <taxon>Moraceae</taxon>
        <taxon>Ficeae</taxon>
        <taxon>Ficus</taxon>
    </lineage>
</organism>
<dbReference type="InterPro" id="IPR010820">
    <property type="entry name" value="DUF1421"/>
</dbReference>
<proteinExistence type="predicted"/>
<dbReference type="PANTHER" id="PTHR31805:SF15">
    <property type="entry name" value="DUF1421 DOMAIN-CONTAINING PROTEIN"/>
    <property type="match status" value="1"/>
</dbReference>